<evidence type="ECO:0000313" key="2">
    <source>
        <dbReference type="Proteomes" id="UP000271870"/>
    </source>
</evidence>
<evidence type="ECO:0000313" key="1">
    <source>
        <dbReference type="EMBL" id="RNM18533.1"/>
    </source>
</evidence>
<comment type="caution">
    <text evidence="1">The sequence shown here is derived from an EMBL/GenBank/DDBJ whole genome shotgun (WGS) entry which is preliminary data.</text>
</comment>
<name>A0ABX9WQT8_9GAMM</name>
<dbReference type="InterPro" id="IPR018755">
    <property type="entry name" value="Phage_Mu_Gp48"/>
</dbReference>
<dbReference type="RefSeq" id="WP_123251724.1">
    <property type="nucleotide sequence ID" value="NZ_JBPWOM010000053.1"/>
</dbReference>
<reference evidence="1 2" key="1">
    <citation type="submission" date="2018-11" db="EMBL/GenBank/DDBJ databases">
        <title>Characterization of surface water Dickeya isolates.</title>
        <authorList>
            <person name="Van Gijsegem F."/>
            <person name="Pedron J."/>
        </authorList>
    </citation>
    <scope>NUCLEOTIDE SEQUENCE [LARGE SCALE GENOMIC DNA]</scope>
    <source>
        <strain evidence="1 2">FVG10-MFV-A16</strain>
    </source>
</reference>
<keyword evidence="2" id="KW-1185">Reference proteome</keyword>
<proteinExistence type="predicted"/>
<dbReference type="EMBL" id="RJLS01000049">
    <property type="protein sequence ID" value="RNM18533.1"/>
    <property type="molecule type" value="Genomic_DNA"/>
</dbReference>
<gene>
    <name evidence="1" type="ORF">EFS38_20030</name>
</gene>
<protein>
    <submittedName>
        <fullName evidence="1">DUF2313 domain-containing protein</fullName>
    </submittedName>
</protein>
<dbReference type="Pfam" id="PF10076">
    <property type="entry name" value="Phage_Mu_Gp48"/>
    <property type="match status" value="1"/>
</dbReference>
<sequence length="191" mass="21006">MKELLSLLLPPVSYSPSAEQLSAELAAEGNALSATKARANDVLGAVTPLRANGLLSDWERVLGITPAQGLSYQQRLEDVLIKVAETGGLSIPYFKGLARKMGYDITIDELMPFRCGVSRCGQRLASTNTRFVWRVNVGSSSVKKYYFRTGVSRCGERVMSSRDAVIESVFNELKPAHTLCVFNYTDYTEAK</sequence>
<accession>A0ABX9WQT8</accession>
<organism evidence="1 2">
    <name type="scientific">Dickeya undicola</name>
    <dbReference type="NCBI Taxonomy" id="1577887"/>
    <lineage>
        <taxon>Bacteria</taxon>
        <taxon>Pseudomonadati</taxon>
        <taxon>Pseudomonadota</taxon>
        <taxon>Gammaproteobacteria</taxon>
        <taxon>Enterobacterales</taxon>
        <taxon>Pectobacteriaceae</taxon>
        <taxon>Dickeya</taxon>
    </lineage>
</organism>
<dbReference type="Proteomes" id="UP000271870">
    <property type="component" value="Unassembled WGS sequence"/>
</dbReference>